<evidence type="ECO:0000256" key="1">
    <source>
        <dbReference type="SAM" id="Phobius"/>
    </source>
</evidence>
<dbReference type="Proteomes" id="UP000036449">
    <property type="component" value="Unassembled WGS sequence"/>
</dbReference>
<dbReference type="AlphaFoldDB" id="A0A0J6SP38"/>
<keyword evidence="3" id="KW-1185">Reference proteome</keyword>
<protein>
    <submittedName>
        <fullName evidence="2">Uncharacterized protein</fullName>
    </submittedName>
</protein>
<comment type="caution">
    <text evidence="2">The sequence shown here is derived from an EMBL/GenBank/DDBJ whole genome shotgun (WGS) entry which is preliminary data.</text>
</comment>
<evidence type="ECO:0000313" key="2">
    <source>
        <dbReference type="EMBL" id="KMO35439.1"/>
    </source>
</evidence>
<evidence type="ECO:0000313" key="3">
    <source>
        <dbReference type="Proteomes" id="UP000036449"/>
    </source>
</evidence>
<keyword evidence="1" id="KW-0472">Membrane</keyword>
<dbReference type="PATRIC" id="fig|1187852.3.peg.1892"/>
<keyword evidence="1" id="KW-0812">Transmembrane</keyword>
<sequence length="63" mass="6408">MNAETRKSVEEGLKLSAEARKLARDATIAPYAAIFAAFTAGAAVVGAVVTVVKILGSCKILGS</sequence>
<dbReference type="EMBL" id="LABZ01000165">
    <property type="protein sequence ID" value="KMO35439.1"/>
    <property type="molecule type" value="Genomic_DNA"/>
</dbReference>
<proteinExistence type="predicted"/>
<accession>A0A0J6SP38</accession>
<reference evidence="2 3" key="1">
    <citation type="submission" date="2015-03" db="EMBL/GenBank/DDBJ databases">
        <title>Genome sequencing of Methylobacterium tarhaniae DSM 25844.</title>
        <authorList>
            <person name="Chaudhry V."/>
            <person name="Patil P.B."/>
        </authorList>
    </citation>
    <scope>NUCLEOTIDE SEQUENCE [LARGE SCALE GENOMIC DNA]</scope>
    <source>
        <strain evidence="2 3">DSM 25844</strain>
    </source>
</reference>
<keyword evidence="1" id="KW-1133">Transmembrane helix</keyword>
<name>A0A0J6SP38_9HYPH</name>
<organism evidence="2 3">
    <name type="scientific">Methylobacterium tarhaniae</name>
    <dbReference type="NCBI Taxonomy" id="1187852"/>
    <lineage>
        <taxon>Bacteria</taxon>
        <taxon>Pseudomonadati</taxon>
        <taxon>Pseudomonadota</taxon>
        <taxon>Alphaproteobacteria</taxon>
        <taxon>Hyphomicrobiales</taxon>
        <taxon>Methylobacteriaceae</taxon>
        <taxon>Methylobacterium</taxon>
    </lineage>
</organism>
<gene>
    <name evidence="2" type="ORF">VQ03_21920</name>
</gene>
<feature type="transmembrane region" description="Helical" evidence="1">
    <location>
        <begin position="28"/>
        <end position="55"/>
    </location>
</feature>